<reference evidence="1" key="1">
    <citation type="submission" date="2021-09" db="EMBL/GenBank/DDBJ databases">
        <authorList>
            <consortium name="AG Swart"/>
            <person name="Singh M."/>
            <person name="Singh A."/>
            <person name="Seah K."/>
            <person name="Emmerich C."/>
        </authorList>
    </citation>
    <scope>NUCLEOTIDE SEQUENCE</scope>
    <source>
        <strain evidence="1">ATCC30299</strain>
    </source>
</reference>
<comment type="caution">
    <text evidence="1">The sequence shown here is derived from an EMBL/GenBank/DDBJ whole genome shotgun (WGS) entry which is preliminary data.</text>
</comment>
<name>A0AAU9II17_9CILI</name>
<dbReference type="AlphaFoldDB" id="A0AAU9II17"/>
<sequence length="83" mass="9664">MLKNNHIFKQQYECSELFLIWKDQNLFKNTTASQNLQTLQCCRSKLKSATCSLQQLIEIIVLIIQRRAGTIASKLLILKILRL</sequence>
<keyword evidence="2" id="KW-1185">Reference proteome</keyword>
<organism evidence="1 2">
    <name type="scientific">Blepharisma stoltei</name>
    <dbReference type="NCBI Taxonomy" id="1481888"/>
    <lineage>
        <taxon>Eukaryota</taxon>
        <taxon>Sar</taxon>
        <taxon>Alveolata</taxon>
        <taxon>Ciliophora</taxon>
        <taxon>Postciliodesmatophora</taxon>
        <taxon>Heterotrichea</taxon>
        <taxon>Heterotrichida</taxon>
        <taxon>Blepharismidae</taxon>
        <taxon>Blepharisma</taxon>
    </lineage>
</organism>
<evidence type="ECO:0000313" key="1">
    <source>
        <dbReference type="EMBL" id="CAG9315124.1"/>
    </source>
</evidence>
<accession>A0AAU9II17</accession>
<proteinExistence type="predicted"/>
<protein>
    <submittedName>
        <fullName evidence="1">Uncharacterized protein</fullName>
    </submittedName>
</protein>
<dbReference type="Proteomes" id="UP001162131">
    <property type="component" value="Unassembled WGS sequence"/>
</dbReference>
<evidence type="ECO:0000313" key="2">
    <source>
        <dbReference type="Proteomes" id="UP001162131"/>
    </source>
</evidence>
<gene>
    <name evidence="1" type="ORF">BSTOLATCC_MIC12898</name>
</gene>
<dbReference type="EMBL" id="CAJZBQ010000013">
    <property type="protein sequence ID" value="CAG9315124.1"/>
    <property type="molecule type" value="Genomic_DNA"/>
</dbReference>